<dbReference type="Gene3D" id="2.60.120.260">
    <property type="entry name" value="Galactose-binding domain-like"/>
    <property type="match status" value="1"/>
</dbReference>
<comment type="subcellular location">
    <subcellularLocation>
        <location evidence="2">Secreted</location>
    </subcellularLocation>
</comment>
<evidence type="ECO:0000256" key="7">
    <source>
        <dbReference type="ARBA" id="ARBA00023239"/>
    </source>
</evidence>
<dbReference type="PANTHER" id="PTHR32018:SF1">
    <property type="entry name" value="RHAMNOGALACTURONAN ENDOLYASE"/>
    <property type="match status" value="1"/>
</dbReference>
<sequence length="600" mass="67913">MKVLIFGILISFLISIVSAVSLTQNNNSYTLKNNYATVVISKKDGYITSLKIAGDNQEFLNRSYIDANGSKAGFHAKRSTIIKNTNDHVEIAFTDNVLNMDWEVRYTMLNDTKGIYFSLKLDHKSNYPDTQFSEIRLILRLKSNPFSWLQVEDDVGRYLPTAEQQKNCQVMGPKEACKVKTGEVIHKYDWSIDALKHDVHGFTTKNGLGCWFVTPSMEWKNGGAYNRDLACHQGENDSLQIMYMAGSHYGAGDEYPKRGENWSKVYGPYLIYLNKAGSPQASWRDAKAVAKVEKAKWPYSFVSQSGYVKQRGSVSGKLTIRNPLNNSAFRLEDAVVTLVQPESNRESIPNQQWRHYSFWTHSISGISPNFSINNVIPGTYQLRAWSKGVVGEFILNKTITVTAGRTTNLGETVFTEKRVGPIAWEIGIPDRTAKEFKHGDHFNQWGLPYKFPKEFPNGVNYYIGKSNYARDWNYCHVSVPGRDGKYQSIPWNIYFNLRKKPTGTSVLRVSVAANSSTALSVSINGGKNTAEVADFKDDACVRRDGIRGFYRELEFKFGPNDFKVGENKITLHARKTGGYTNNYQFDGIMYDHIRLETPGL</sequence>
<dbReference type="InterPro" id="IPR051850">
    <property type="entry name" value="Polysacch_Lyase_4"/>
</dbReference>
<accession>A0A1Y2FF96</accession>
<dbReference type="GO" id="GO:0005576">
    <property type="term" value="C:extracellular region"/>
    <property type="evidence" value="ECO:0007669"/>
    <property type="project" value="UniProtKB-SubCell"/>
</dbReference>
<evidence type="ECO:0000259" key="10">
    <source>
        <dbReference type="Pfam" id="PF14686"/>
    </source>
</evidence>
<comment type="caution">
    <text evidence="11">The sequence shown here is derived from an EMBL/GenBank/DDBJ whole genome shotgun (WGS) entry which is preliminary data.</text>
</comment>
<dbReference type="Gene3D" id="2.70.98.10">
    <property type="match status" value="1"/>
</dbReference>
<evidence type="ECO:0000256" key="3">
    <source>
        <dbReference type="ARBA" id="ARBA00010418"/>
    </source>
</evidence>
<gene>
    <name evidence="11" type="ORF">LY90DRAFT_664137</name>
</gene>
<comment type="similarity">
    <text evidence="3">Belongs to the polysaccharide lyase 4 family.</text>
</comment>
<feature type="domain" description="Rhamnogalacturonan lyase" evidence="9">
    <location>
        <begin position="424"/>
        <end position="595"/>
    </location>
</feature>
<name>A0A1Y2FF96_9FUNG</name>
<dbReference type="EMBL" id="MCOG01000009">
    <property type="protein sequence ID" value="ORY82287.1"/>
    <property type="molecule type" value="Genomic_DNA"/>
</dbReference>
<dbReference type="SUPFAM" id="SSF49452">
    <property type="entry name" value="Starch-binding domain-like"/>
    <property type="match status" value="1"/>
</dbReference>
<evidence type="ECO:0000259" key="9">
    <source>
        <dbReference type="Pfam" id="PF14683"/>
    </source>
</evidence>
<dbReference type="OrthoDB" id="2130367at2759"/>
<evidence type="ECO:0000256" key="4">
    <source>
        <dbReference type="ARBA" id="ARBA00012437"/>
    </source>
</evidence>
<dbReference type="InterPro" id="IPR029413">
    <property type="entry name" value="RG-lyase_II"/>
</dbReference>
<dbReference type="AlphaFoldDB" id="A0A1Y2FF96"/>
<dbReference type="InterPro" id="IPR029411">
    <property type="entry name" value="RG-lyase_III"/>
</dbReference>
<evidence type="ECO:0000313" key="12">
    <source>
        <dbReference type="Proteomes" id="UP000193920"/>
    </source>
</evidence>
<dbReference type="CDD" id="cd10317">
    <property type="entry name" value="RGL4_C"/>
    <property type="match status" value="1"/>
</dbReference>
<feature type="domain" description="Rhamnogalacturonan lyase" evidence="10">
    <location>
        <begin position="347"/>
        <end position="409"/>
    </location>
</feature>
<dbReference type="InterPro" id="IPR011013">
    <property type="entry name" value="Gal_mutarotase_sf_dom"/>
</dbReference>
<dbReference type="Gene3D" id="2.60.40.1120">
    <property type="entry name" value="Carboxypeptidase-like, regulatory domain"/>
    <property type="match status" value="1"/>
</dbReference>
<dbReference type="CDD" id="cd10316">
    <property type="entry name" value="RGL4_M"/>
    <property type="match status" value="1"/>
</dbReference>
<evidence type="ECO:0000313" key="11">
    <source>
        <dbReference type="EMBL" id="ORY82287.1"/>
    </source>
</evidence>
<dbReference type="STRING" id="1754190.A0A1Y2FF96"/>
<keyword evidence="7" id="KW-0456">Lyase</keyword>
<dbReference type="GO" id="GO:0005975">
    <property type="term" value="P:carbohydrate metabolic process"/>
    <property type="evidence" value="ECO:0007669"/>
    <property type="project" value="InterPro"/>
</dbReference>
<evidence type="ECO:0000256" key="6">
    <source>
        <dbReference type="ARBA" id="ARBA00022729"/>
    </source>
</evidence>
<evidence type="ECO:0000256" key="2">
    <source>
        <dbReference type="ARBA" id="ARBA00004613"/>
    </source>
</evidence>
<feature type="chain" id="PRO_5012395369" description="rhamnogalacturonan endolyase" evidence="8">
    <location>
        <begin position="20"/>
        <end position="600"/>
    </location>
</feature>
<organism evidence="11 12">
    <name type="scientific">Neocallimastix californiae</name>
    <dbReference type="NCBI Taxonomy" id="1754190"/>
    <lineage>
        <taxon>Eukaryota</taxon>
        <taxon>Fungi</taxon>
        <taxon>Fungi incertae sedis</taxon>
        <taxon>Chytridiomycota</taxon>
        <taxon>Chytridiomycota incertae sedis</taxon>
        <taxon>Neocallimastigomycetes</taxon>
        <taxon>Neocallimastigales</taxon>
        <taxon>Neocallimastigaceae</taxon>
        <taxon>Neocallimastix</taxon>
    </lineage>
</organism>
<dbReference type="SUPFAM" id="SSF74650">
    <property type="entry name" value="Galactose mutarotase-like"/>
    <property type="match status" value="1"/>
</dbReference>
<dbReference type="InterPro" id="IPR013784">
    <property type="entry name" value="Carb-bd-like_fold"/>
</dbReference>
<evidence type="ECO:0000256" key="5">
    <source>
        <dbReference type="ARBA" id="ARBA00022525"/>
    </source>
</evidence>
<keyword evidence="6 8" id="KW-0732">Signal</keyword>
<evidence type="ECO:0000256" key="1">
    <source>
        <dbReference type="ARBA" id="ARBA00001324"/>
    </source>
</evidence>
<dbReference type="GO" id="GO:0030246">
    <property type="term" value="F:carbohydrate binding"/>
    <property type="evidence" value="ECO:0007669"/>
    <property type="project" value="InterPro"/>
</dbReference>
<dbReference type="SUPFAM" id="SSF49785">
    <property type="entry name" value="Galactose-binding domain-like"/>
    <property type="match status" value="1"/>
</dbReference>
<dbReference type="PANTHER" id="PTHR32018">
    <property type="entry name" value="RHAMNOGALACTURONATE LYASE FAMILY PROTEIN"/>
    <property type="match status" value="1"/>
</dbReference>
<evidence type="ECO:0000256" key="8">
    <source>
        <dbReference type="SAM" id="SignalP"/>
    </source>
</evidence>
<dbReference type="EC" id="4.2.2.23" evidence="4"/>
<keyword evidence="12" id="KW-1185">Reference proteome</keyword>
<feature type="signal peptide" evidence="8">
    <location>
        <begin position="1"/>
        <end position="19"/>
    </location>
</feature>
<keyword evidence="5" id="KW-0964">Secreted</keyword>
<protein>
    <recommendedName>
        <fullName evidence="4">rhamnogalacturonan endolyase</fullName>
        <ecNumber evidence="4">4.2.2.23</ecNumber>
    </recommendedName>
</protein>
<dbReference type="InterPro" id="IPR014718">
    <property type="entry name" value="GH-type_carb-bd"/>
</dbReference>
<dbReference type="GO" id="GO:0102210">
    <property type="term" value="F:rhamnogalacturonan endolyase activity"/>
    <property type="evidence" value="ECO:0007669"/>
    <property type="project" value="UniProtKB-EC"/>
</dbReference>
<dbReference type="InterPro" id="IPR010325">
    <property type="entry name" value="Rhamnogal_lyase"/>
</dbReference>
<comment type="catalytic activity">
    <reaction evidence="1">
        <text>Endotype eliminative cleavage of L-alpha-rhamnopyranosyl-(1-&gt;4)-alpha-D-galactopyranosyluronic acid bonds of rhamnogalacturonan I domains in ramified hairy regions of pectin leaving L-rhamnopyranose at the reducing end and 4-deoxy-4,5-unsaturated D-galactopyranosyluronic acid at the non-reducing end.</text>
        <dbReference type="EC" id="4.2.2.23"/>
    </reaction>
</comment>
<dbReference type="Pfam" id="PF14683">
    <property type="entry name" value="CBM-like"/>
    <property type="match status" value="1"/>
</dbReference>
<dbReference type="Proteomes" id="UP000193920">
    <property type="component" value="Unassembled WGS sequence"/>
</dbReference>
<dbReference type="InterPro" id="IPR008979">
    <property type="entry name" value="Galactose-bd-like_sf"/>
</dbReference>
<reference evidence="11 12" key="1">
    <citation type="submission" date="2016-08" db="EMBL/GenBank/DDBJ databases">
        <title>A Parts List for Fungal Cellulosomes Revealed by Comparative Genomics.</title>
        <authorList>
            <consortium name="DOE Joint Genome Institute"/>
            <person name="Haitjema C.H."/>
            <person name="Gilmore S.P."/>
            <person name="Henske J.K."/>
            <person name="Solomon K.V."/>
            <person name="De Groot R."/>
            <person name="Kuo A."/>
            <person name="Mondo S.J."/>
            <person name="Salamov A.A."/>
            <person name="Labutti K."/>
            <person name="Zhao Z."/>
            <person name="Chiniquy J."/>
            <person name="Barry K."/>
            <person name="Brewer H.M."/>
            <person name="Purvine S.O."/>
            <person name="Wright A.T."/>
            <person name="Boxma B."/>
            <person name="Van Alen T."/>
            <person name="Hackstein J.H."/>
            <person name="Baker S.E."/>
            <person name="Grigoriev I.V."/>
            <person name="O'Malley M.A."/>
        </authorList>
    </citation>
    <scope>NUCLEOTIDE SEQUENCE [LARGE SCALE GENOMIC DNA]</scope>
    <source>
        <strain evidence="11 12">G1</strain>
    </source>
</reference>
<dbReference type="Pfam" id="PF14686">
    <property type="entry name" value="fn3_3"/>
    <property type="match status" value="1"/>
</dbReference>
<dbReference type="Pfam" id="PF06045">
    <property type="entry name" value="Rhamnogal_lyase"/>
    <property type="match status" value="1"/>
</dbReference>
<proteinExistence type="inferred from homology"/>